<dbReference type="Proteomes" id="UP000320876">
    <property type="component" value="Unassembled WGS sequence"/>
</dbReference>
<feature type="region of interest" description="Disordered" evidence="1">
    <location>
        <begin position="185"/>
        <end position="261"/>
    </location>
</feature>
<dbReference type="AlphaFoldDB" id="A0A542DJZ6"/>
<feature type="signal peptide" evidence="2">
    <location>
        <begin position="1"/>
        <end position="28"/>
    </location>
</feature>
<sequence length="261" mass="26581">MSKKRTAALSAGALSLLLVGGLAPMASATEAEDSAYAIAASKLITIPKTPHVVGSGKESLVAADLPPGEMPLLHMGVLNAEAEQGYAKASVAELKLDLPTLPISAEKIVAKCDDRTGSIALATVKIGPKRITLGEHIKPNTTIGVENLATVTLNKQTENEDGSLTVTAISVKVLGKLQTVDISSATCTEKQGGTEPTETTGPSEPTETTGPSEPTETTTSTQPGDGGDNGGDDDDLPGDEADENGNAPRPTPQPGHLDVTG</sequence>
<feature type="compositionally biased region" description="Acidic residues" evidence="1">
    <location>
        <begin position="230"/>
        <end position="243"/>
    </location>
</feature>
<evidence type="ECO:0000256" key="2">
    <source>
        <dbReference type="SAM" id="SignalP"/>
    </source>
</evidence>
<name>A0A542DJZ6_AMYCI</name>
<evidence type="ECO:0000256" key="1">
    <source>
        <dbReference type="SAM" id="MobiDB-lite"/>
    </source>
</evidence>
<protein>
    <submittedName>
        <fullName evidence="3">Uncharacterized protein</fullName>
    </submittedName>
</protein>
<dbReference type="NCBIfam" id="NF040603">
    <property type="entry name" value="choice_anch_P"/>
    <property type="match status" value="1"/>
</dbReference>
<organism evidence="3 4">
    <name type="scientific">Amycolatopsis cihanbeyliensis</name>
    <dbReference type="NCBI Taxonomy" id="1128664"/>
    <lineage>
        <taxon>Bacteria</taxon>
        <taxon>Bacillati</taxon>
        <taxon>Actinomycetota</taxon>
        <taxon>Actinomycetes</taxon>
        <taxon>Pseudonocardiales</taxon>
        <taxon>Pseudonocardiaceae</taxon>
        <taxon>Amycolatopsis</taxon>
    </lineage>
</organism>
<comment type="caution">
    <text evidence="3">The sequence shown here is derived from an EMBL/GenBank/DDBJ whole genome shotgun (WGS) entry which is preliminary data.</text>
</comment>
<proteinExistence type="predicted"/>
<evidence type="ECO:0000313" key="4">
    <source>
        <dbReference type="Proteomes" id="UP000320876"/>
    </source>
</evidence>
<feature type="compositionally biased region" description="Low complexity" evidence="1">
    <location>
        <begin position="191"/>
        <end position="223"/>
    </location>
</feature>
<dbReference type="OrthoDB" id="3626138at2"/>
<keyword evidence="2" id="KW-0732">Signal</keyword>
<dbReference type="EMBL" id="VFML01000001">
    <property type="protein sequence ID" value="TQJ03417.1"/>
    <property type="molecule type" value="Genomic_DNA"/>
</dbReference>
<reference evidence="3 4" key="1">
    <citation type="submission" date="2019-06" db="EMBL/GenBank/DDBJ databases">
        <title>Sequencing the genomes of 1000 actinobacteria strains.</title>
        <authorList>
            <person name="Klenk H.-P."/>
        </authorList>
    </citation>
    <scope>NUCLEOTIDE SEQUENCE [LARGE SCALE GENOMIC DNA]</scope>
    <source>
        <strain evidence="3 4">DSM 45679</strain>
    </source>
</reference>
<evidence type="ECO:0000313" key="3">
    <source>
        <dbReference type="EMBL" id="TQJ03417.1"/>
    </source>
</evidence>
<gene>
    <name evidence="3" type="ORF">FB471_3173</name>
</gene>
<feature type="chain" id="PRO_5021869248" evidence="2">
    <location>
        <begin position="29"/>
        <end position="261"/>
    </location>
</feature>
<keyword evidence="4" id="KW-1185">Reference proteome</keyword>
<accession>A0A542DJZ6</accession>
<dbReference type="RefSeq" id="WP_141999129.1">
    <property type="nucleotide sequence ID" value="NZ_VFML01000001.1"/>
</dbReference>